<evidence type="ECO:0000256" key="4">
    <source>
        <dbReference type="SAM" id="MobiDB-lite"/>
    </source>
</evidence>
<dbReference type="PRINTS" id="PR00080">
    <property type="entry name" value="SDRFAMILY"/>
</dbReference>
<accession>A0AA35M9K7</accession>
<dbReference type="Pfam" id="PF13561">
    <property type="entry name" value="adh_short_C2"/>
    <property type="match status" value="1"/>
</dbReference>
<evidence type="ECO:0000256" key="1">
    <source>
        <dbReference type="ARBA" id="ARBA00006484"/>
    </source>
</evidence>
<dbReference type="PRINTS" id="PR00081">
    <property type="entry name" value="GDHRDH"/>
</dbReference>
<keyword evidence="6" id="KW-1185">Reference proteome</keyword>
<dbReference type="GO" id="GO:0016614">
    <property type="term" value="F:oxidoreductase activity, acting on CH-OH group of donors"/>
    <property type="evidence" value="ECO:0007669"/>
    <property type="project" value="UniProtKB-ARBA"/>
</dbReference>
<gene>
    <name evidence="5" type="ORF">CCHLO57077_00019647</name>
</gene>
<comment type="caution">
    <text evidence="5">The sequence shown here is derived from an EMBL/GenBank/DDBJ whole genome shotgun (WGS) entry which is preliminary data.</text>
</comment>
<dbReference type="Proteomes" id="UP001160390">
    <property type="component" value="Unassembled WGS sequence"/>
</dbReference>
<comment type="similarity">
    <text evidence="1">Belongs to the short-chain dehydrogenases/reductases (SDR) family.</text>
</comment>
<name>A0AA35M9K7_9HYPO</name>
<dbReference type="InterPro" id="IPR002347">
    <property type="entry name" value="SDR_fam"/>
</dbReference>
<dbReference type="PANTHER" id="PTHR48107">
    <property type="entry name" value="NADPH-DEPENDENT ALDEHYDE REDUCTASE-LIKE PROTEIN, CHLOROPLASTIC-RELATED"/>
    <property type="match status" value="1"/>
</dbReference>
<keyword evidence="2" id="KW-0521">NADP</keyword>
<evidence type="ECO:0008006" key="7">
    <source>
        <dbReference type="Google" id="ProtNLM"/>
    </source>
</evidence>
<feature type="compositionally biased region" description="Polar residues" evidence="4">
    <location>
        <begin position="9"/>
        <end position="19"/>
    </location>
</feature>
<evidence type="ECO:0000256" key="2">
    <source>
        <dbReference type="ARBA" id="ARBA00022857"/>
    </source>
</evidence>
<proteinExistence type="inferred from homology"/>
<dbReference type="AlphaFoldDB" id="A0AA35M9K7"/>
<feature type="region of interest" description="Disordered" evidence="4">
    <location>
        <begin position="1"/>
        <end position="43"/>
    </location>
</feature>
<evidence type="ECO:0000256" key="3">
    <source>
        <dbReference type="ARBA" id="ARBA00023002"/>
    </source>
</evidence>
<dbReference type="EMBL" id="CABFNP030001221">
    <property type="protein sequence ID" value="CAI6092554.1"/>
    <property type="molecule type" value="Genomic_DNA"/>
</dbReference>
<dbReference type="PROSITE" id="PS00061">
    <property type="entry name" value="ADH_SHORT"/>
    <property type="match status" value="1"/>
</dbReference>
<sequence>MEKAKELVNRTQHPGQEQSKPGLERDLEPKPIKTHLPADEGLSVYKPTGKLGGKACCDHRRCLGHRPGCRDPLRDGGSQGRIAYLPDEKTDAFHTKEQVEKNGGQINLYPTDIQASENCRLLVEQIVTDFGGVDILVNNAGYQLEQCQLSDISEKQWGKTFRTNIDSYFNMVKYSMPHFNAGAVIINNAAVDAYIGPPTHIDYAATKGAVVALTRALSNHLMPKGMRVNAVAPGPVWTPLIASSMGKESQASLKEWTPMGRLGQPSKAATCFVFLASHDSSFMSGQTLHPNGGMMVNG</sequence>
<dbReference type="PANTHER" id="PTHR48107:SF26">
    <property type="entry name" value="OXIDOREDUCTASE, SHORT-CHAIN DEHYDROGENASE_REDUCTASE FAMILY (AFU_ORTHOLOGUE AFUA_4G05870)"/>
    <property type="match status" value="1"/>
</dbReference>
<keyword evidence="3" id="KW-0560">Oxidoreductase</keyword>
<dbReference type="InterPro" id="IPR020904">
    <property type="entry name" value="Sc_DH/Rdtase_CS"/>
</dbReference>
<evidence type="ECO:0000313" key="5">
    <source>
        <dbReference type="EMBL" id="CAI6092554.1"/>
    </source>
</evidence>
<dbReference type="SUPFAM" id="SSF51735">
    <property type="entry name" value="NAD(P)-binding Rossmann-fold domains"/>
    <property type="match status" value="1"/>
</dbReference>
<evidence type="ECO:0000313" key="6">
    <source>
        <dbReference type="Proteomes" id="UP001160390"/>
    </source>
</evidence>
<dbReference type="Gene3D" id="3.40.50.720">
    <property type="entry name" value="NAD(P)-binding Rossmann-like Domain"/>
    <property type="match status" value="1"/>
</dbReference>
<reference evidence="5" key="1">
    <citation type="submission" date="2023-01" db="EMBL/GenBank/DDBJ databases">
        <authorList>
            <person name="Piombo E."/>
        </authorList>
    </citation>
    <scope>NUCLEOTIDE SEQUENCE</scope>
</reference>
<dbReference type="InterPro" id="IPR036291">
    <property type="entry name" value="NAD(P)-bd_dom_sf"/>
</dbReference>
<feature type="compositionally biased region" description="Basic and acidic residues" evidence="4">
    <location>
        <begin position="22"/>
        <end position="31"/>
    </location>
</feature>
<organism evidence="5 6">
    <name type="scientific">Clonostachys chloroleuca</name>
    <dbReference type="NCBI Taxonomy" id="1926264"/>
    <lineage>
        <taxon>Eukaryota</taxon>
        <taxon>Fungi</taxon>
        <taxon>Dikarya</taxon>
        <taxon>Ascomycota</taxon>
        <taxon>Pezizomycotina</taxon>
        <taxon>Sordariomycetes</taxon>
        <taxon>Hypocreomycetidae</taxon>
        <taxon>Hypocreales</taxon>
        <taxon>Bionectriaceae</taxon>
        <taxon>Clonostachys</taxon>
    </lineage>
</organism>
<protein>
    <recommendedName>
        <fullName evidence="7">NAD(P)-binding protein</fullName>
    </recommendedName>
</protein>